<proteinExistence type="predicted"/>
<dbReference type="EMBL" id="KI536978">
    <property type="protein sequence ID" value="ESR37100.1"/>
    <property type="molecule type" value="Genomic_DNA"/>
</dbReference>
<organism evidence="1 2">
    <name type="scientific">Citrus clementina</name>
    <name type="common">Clementine</name>
    <name type="synonym">Citrus deliciosa x Citrus sinensis</name>
    <dbReference type="NCBI Taxonomy" id="85681"/>
    <lineage>
        <taxon>Eukaryota</taxon>
        <taxon>Viridiplantae</taxon>
        <taxon>Streptophyta</taxon>
        <taxon>Embryophyta</taxon>
        <taxon>Tracheophyta</taxon>
        <taxon>Spermatophyta</taxon>
        <taxon>Magnoliopsida</taxon>
        <taxon>eudicotyledons</taxon>
        <taxon>Gunneridae</taxon>
        <taxon>Pentapetalae</taxon>
        <taxon>rosids</taxon>
        <taxon>malvids</taxon>
        <taxon>Sapindales</taxon>
        <taxon>Rutaceae</taxon>
        <taxon>Aurantioideae</taxon>
        <taxon>Citrus</taxon>
    </lineage>
</organism>
<sequence>MEIAEEPTSVLLARLLSGPPTSNSSLCHFMLLCPGKGELVKVMDCGYCQANNFHLLCDLQPAHPDFD</sequence>
<dbReference type="AlphaFoldDB" id="V4SE44"/>
<keyword evidence="2" id="KW-1185">Reference proteome</keyword>
<accession>V4SE44</accession>
<gene>
    <name evidence="1" type="ORF">CICLE_v10030434mg</name>
</gene>
<dbReference type="Gramene" id="ESR37100">
    <property type="protein sequence ID" value="ESR37100"/>
    <property type="gene ID" value="CICLE_v10030434mg"/>
</dbReference>
<protein>
    <submittedName>
        <fullName evidence="1">Uncharacterized protein</fullName>
    </submittedName>
</protein>
<reference evidence="1 2" key="1">
    <citation type="submission" date="2013-10" db="EMBL/GenBank/DDBJ databases">
        <authorList>
            <consortium name="International Citrus Genome Consortium"/>
            <person name="Jenkins J."/>
            <person name="Schmutz J."/>
            <person name="Prochnik S."/>
            <person name="Rokhsar D."/>
            <person name="Gmitter F."/>
            <person name="Ollitrault P."/>
            <person name="Machado M."/>
            <person name="Talon M."/>
            <person name="Wincker P."/>
            <person name="Jaillon O."/>
            <person name="Morgante M."/>
        </authorList>
    </citation>
    <scope>NUCLEOTIDE SEQUENCE</scope>
    <source>
        <strain evidence="2">cv. Clemenules</strain>
    </source>
</reference>
<dbReference type="KEGG" id="cic:CICLE_v10030434mg"/>
<evidence type="ECO:0000313" key="1">
    <source>
        <dbReference type="EMBL" id="ESR37100.1"/>
    </source>
</evidence>
<name>V4SE44_CITCL</name>
<evidence type="ECO:0000313" key="2">
    <source>
        <dbReference type="Proteomes" id="UP000030687"/>
    </source>
</evidence>
<dbReference type="InParanoid" id="V4SE44"/>
<dbReference type="Proteomes" id="UP000030687">
    <property type="component" value="Unassembled WGS sequence"/>
</dbReference>